<dbReference type="CDD" id="cd22952">
    <property type="entry name" value="ART10-like"/>
    <property type="match status" value="1"/>
</dbReference>
<feature type="region of interest" description="Disordered" evidence="1">
    <location>
        <begin position="375"/>
        <end position="495"/>
    </location>
</feature>
<name>A0ABR0TRU6_AURPU</name>
<organism evidence="2 3">
    <name type="scientific">Aureobasidium pullulans</name>
    <name type="common">Black yeast</name>
    <name type="synonym">Pullularia pullulans</name>
    <dbReference type="NCBI Taxonomy" id="5580"/>
    <lineage>
        <taxon>Eukaryota</taxon>
        <taxon>Fungi</taxon>
        <taxon>Dikarya</taxon>
        <taxon>Ascomycota</taxon>
        <taxon>Pezizomycotina</taxon>
        <taxon>Dothideomycetes</taxon>
        <taxon>Dothideomycetidae</taxon>
        <taxon>Dothideales</taxon>
        <taxon>Saccotheciaceae</taxon>
        <taxon>Aureobasidium</taxon>
    </lineage>
</organism>
<accession>A0ABR0TRU6</accession>
<keyword evidence="3" id="KW-1185">Reference proteome</keyword>
<evidence type="ECO:0008006" key="4">
    <source>
        <dbReference type="Google" id="ProtNLM"/>
    </source>
</evidence>
<dbReference type="InterPro" id="IPR014752">
    <property type="entry name" value="Arrestin-like_C"/>
</dbReference>
<sequence>MTAHLFVHHNDFWTDEMRILYKTLAVFPPPELAGQGSSGALSGKTAYTLPAGQHEYPFQFKFPFNNACDPSSNSNPTISLFGGLNVEVYKSPHRHVKKTLPPTLVGFPGEAEIRYYVKATVNRPSLFKENARAYVPFNFCPIEPPRPPPSGALGYARRRHQFSTNMPSSPTSLPSKSKMASFFGGSKKTNESTSGSTTPTAPFIAVDLRLPEPAILTCAKPVPARVVVTSLNGKANALTLISLQLEVVAITKIRAQDVGRVERSSTVLFSRSGMAVPLQFGHSAARDAIAPSGGEIETEAEIDSRYWSDTPLPNIVPPSFETCNITRTYEVFARIGIRYDGVASMPQTTTIDLCLPVQIFSGITPPPELLEAMARAQAQGTGASHSPAPPMPPRPNYPADTKTASGAPPLPARRPVGSTAPATATATAQTVQAPVQHVEHSGEEPPYGDAPPSYEDAMAMDVQPVSGIQRAEYAPPVVAEDPLLSSGRGEKSGWH</sequence>
<proteinExistence type="predicted"/>
<reference evidence="2 3" key="1">
    <citation type="submission" date="2023-11" db="EMBL/GenBank/DDBJ databases">
        <title>Draft genome sequence and annotation of the polyextremotolerant black yeast-like fungus Aureobasidium pullulans NRRL 62042.</title>
        <authorList>
            <person name="Dielentheis-Frenken M.R.E."/>
            <person name="Wibberg D."/>
            <person name="Blank L.M."/>
            <person name="Tiso T."/>
        </authorList>
    </citation>
    <scope>NUCLEOTIDE SEQUENCE [LARGE SCALE GENOMIC DNA]</scope>
    <source>
        <strain evidence="2 3">NRRL 62042</strain>
    </source>
</reference>
<evidence type="ECO:0000313" key="3">
    <source>
        <dbReference type="Proteomes" id="UP001341245"/>
    </source>
</evidence>
<comment type="caution">
    <text evidence="2">The sequence shown here is derived from an EMBL/GenBank/DDBJ whole genome shotgun (WGS) entry which is preliminary data.</text>
</comment>
<dbReference type="EMBL" id="JASGXD010000003">
    <property type="protein sequence ID" value="KAK6007168.1"/>
    <property type="molecule type" value="Genomic_DNA"/>
</dbReference>
<evidence type="ECO:0000256" key="1">
    <source>
        <dbReference type="SAM" id="MobiDB-lite"/>
    </source>
</evidence>
<feature type="region of interest" description="Disordered" evidence="1">
    <location>
        <begin position="162"/>
        <end position="198"/>
    </location>
</feature>
<feature type="compositionally biased region" description="Pro residues" evidence="1">
    <location>
        <begin position="387"/>
        <end position="396"/>
    </location>
</feature>
<feature type="compositionally biased region" description="Low complexity" evidence="1">
    <location>
        <begin position="167"/>
        <end position="178"/>
    </location>
</feature>
<dbReference type="PANTHER" id="PTHR11188">
    <property type="entry name" value="ARRESTIN DOMAIN CONTAINING PROTEIN"/>
    <property type="match status" value="1"/>
</dbReference>
<gene>
    <name evidence="2" type="ORF">QM012_006176</name>
</gene>
<dbReference type="PANTHER" id="PTHR11188:SF166">
    <property type="entry name" value="ARRESTIN (OR S-ANTIGEN), N-TERMINAL DOMAIN PROTEIN (AFU_ORTHOLOGUE AFUA_7G02050)"/>
    <property type="match status" value="1"/>
</dbReference>
<protein>
    <recommendedName>
        <fullName evidence="4">Arrestin-like N-terminal domain-containing protein</fullName>
    </recommendedName>
</protein>
<dbReference type="Proteomes" id="UP001341245">
    <property type="component" value="Unassembled WGS sequence"/>
</dbReference>
<evidence type="ECO:0000313" key="2">
    <source>
        <dbReference type="EMBL" id="KAK6007168.1"/>
    </source>
</evidence>
<feature type="compositionally biased region" description="Low complexity" evidence="1">
    <location>
        <begin position="419"/>
        <end position="436"/>
    </location>
</feature>
<dbReference type="Gene3D" id="2.60.40.640">
    <property type="match status" value="1"/>
</dbReference>
<dbReference type="InterPro" id="IPR050357">
    <property type="entry name" value="Arrestin_domain-protein"/>
</dbReference>